<feature type="transmembrane region" description="Helical" evidence="6">
    <location>
        <begin position="439"/>
        <end position="472"/>
    </location>
</feature>
<evidence type="ECO:0000256" key="3">
    <source>
        <dbReference type="ARBA" id="ARBA00022989"/>
    </source>
</evidence>
<dbReference type="InterPro" id="IPR011547">
    <property type="entry name" value="SLC26A/SulP_dom"/>
</dbReference>
<keyword evidence="2 6" id="KW-0812">Transmembrane</keyword>
<feature type="transmembrane region" description="Helical" evidence="6">
    <location>
        <begin position="399"/>
        <end position="419"/>
    </location>
</feature>
<dbReference type="Pfam" id="PF00916">
    <property type="entry name" value="Sulfate_transp"/>
    <property type="match status" value="1"/>
</dbReference>
<comment type="subcellular location">
    <subcellularLocation>
        <location evidence="1">Membrane</location>
        <topology evidence="1">Multi-pass membrane protein</topology>
    </subcellularLocation>
</comment>
<dbReference type="CDD" id="cd07042">
    <property type="entry name" value="STAS_SulP_like_sulfate_transporter"/>
    <property type="match status" value="1"/>
</dbReference>
<feature type="transmembrane region" description="Helical" evidence="6">
    <location>
        <begin position="152"/>
        <end position="169"/>
    </location>
</feature>
<gene>
    <name evidence="8" type="ORF">OXX778_LOCUS3109</name>
</gene>
<keyword evidence="9" id="KW-1185">Reference proteome</keyword>
<evidence type="ECO:0000256" key="1">
    <source>
        <dbReference type="ARBA" id="ARBA00004141"/>
    </source>
</evidence>
<dbReference type="SUPFAM" id="SSF52091">
    <property type="entry name" value="SpoIIaa-like"/>
    <property type="match status" value="1"/>
</dbReference>
<dbReference type="GO" id="GO:0016020">
    <property type="term" value="C:membrane"/>
    <property type="evidence" value="ECO:0007669"/>
    <property type="project" value="UniProtKB-SubCell"/>
</dbReference>
<feature type="transmembrane region" description="Helical" evidence="6">
    <location>
        <begin position="493"/>
        <end position="525"/>
    </location>
</feature>
<feature type="transmembrane region" description="Helical" evidence="6">
    <location>
        <begin position="197"/>
        <end position="222"/>
    </location>
</feature>
<reference evidence="8" key="1">
    <citation type="submission" date="2021-02" db="EMBL/GenBank/DDBJ databases">
        <authorList>
            <person name="Nowell W R."/>
        </authorList>
    </citation>
    <scope>NUCLEOTIDE SEQUENCE</scope>
    <source>
        <strain evidence="8">Ploen Becks lab</strain>
    </source>
</reference>
<evidence type="ECO:0000256" key="4">
    <source>
        <dbReference type="ARBA" id="ARBA00023136"/>
    </source>
</evidence>
<proteinExistence type="predicted"/>
<dbReference type="InterPro" id="IPR001902">
    <property type="entry name" value="SLC26A/SulP_fam"/>
</dbReference>
<evidence type="ECO:0000256" key="6">
    <source>
        <dbReference type="SAM" id="Phobius"/>
    </source>
</evidence>
<dbReference type="Pfam" id="PF01740">
    <property type="entry name" value="STAS"/>
    <property type="match status" value="1"/>
</dbReference>
<evidence type="ECO:0000256" key="2">
    <source>
        <dbReference type="ARBA" id="ARBA00022692"/>
    </source>
</evidence>
<dbReference type="InterPro" id="IPR002645">
    <property type="entry name" value="STAS_dom"/>
</dbReference>
<dbReference type="PROSITE" id="PS50801">
    <property type="entry name" value="STAS"/>
    <property type="match status" value="1"/>
</dbReference>
<dbReference type="AlphaFoldDB" id="A0A813NHC3"/>
<feature type="transmembrane region" description="Helical" evidence="6">
    <location>
        <begin position="313"/>
        <end position="332"/>
    </location>
</feature>
<evidence type="ECO:0000313" key="8">
    <source>
        <dbReference type="EMBL" id="CAF0735662.1"/>
    </source>
</evidence>
<dbReference type="Proteomes" id="UP000663879">
    <property type="component" value="Unassembled WGS sequence"/>
</dbReference>
<keyword evidence="3 6" id="KW-1133">Transmembrane helix</keyword>
<dbReference type="Gene3D" id="3.30.750.24">
    <property type="entry name" value="STAS domain"/>
    <property type="match status" value="1"/>
</dbReference>
<evidence type="ECO:0000259" key="7">
    <source>
        <dbReference type="PROSITE" id="PS50801"/>
    </source>
</evidence>
<feature type="region of interest" description="Disordered" evidence="5">
    <location>
        <begin position="1"/>
        <end position="20"/>
    </location>
</feature>
<dbReference type="OrthoDB" id="288203at2759"/>
<dbReference type="PANTHER" id="PTHR11814">
    <property type="entry name" value="SULFATE TRANSPORTER"/>
    <property type="match status" value="1"/>
</dbReference>
<name>A0A813NHC3_9BILA</name>
<feature type="transmembrane region" description="Helical" evidence="6">
    <location>
        <begin position="367"/>
        <end position="387"/>
    </location>
</feature>
<dbReference type="EMBL" id="CAJNOC010000264">
    <property type="protein sequence ID" value="CAF0735662.1"/>
    <property type="molecule type" value="Genomic_DNA"/>
</dbReference>
<evidence type="ECO:0000313" key="9">
    <source>
        <dbReference type="Proteomes" id="UP000663879"/>
    </source>
</evidence>
<dbReference type="InterPro" id="IPR036513">
    <property type="entry name" value="STAS_dom_sf"/>
</dbReference>
<dbReference type="GO" id="GO:0055085">
    <property type="term" value="P:transmembrane transport"/>
    <property type="evidence" value="ECO:0007669"/>
    <property type="project" value="InterPro"/>
</dbReference>
<keyword evidence="4 6" id="KW-0472">Membrane</keyword>
<feature type="domain" description="STAS" evidence="7">
    <location>
        <begin position="563"/>
        <end position="703"/>
    </location>
</feature>
<feature type="transmembrane region" description="Helical" evidence="6">
    <location>
        <begin position="281"/>
        <end position="301"/>
    </location>
</feature>
<accession>A0A813NHC3</accession>
<evidence type="ECO:0000256" key="5">
    <source>
        <dbReference type="SAM" id="MobiDB-lite"/>
    </source>
</evidence>
<protein>
    <recommendedName>
        <fullName evidence="7">STAS domain-containing protein</fullName>
    </recommendedName>
</protein>
<organism evidence="8 9">
    <name type="scientific">Brachionus calyciflorus</name>
    <dbReference type="NCBI Taxonomy" id="104777"/>
    <lineage>
        <taxon>Eukaryota</taxon>
        <taxon>Metazoa</taxon>
        <taxon>Spiralia</taxon>
        <taxon>Gnathifera</taxon>
        <taxon>Rotifera</taxon>
        <taxon>Eurotatoria</taxon>
        <taxon>Monogononta</taxon>
        <taxon>Pseudotrocha</taxon>
        <taxon>Ploima</taxon>
        <taxon>Brachionidae</taxon>
        <taxon>Brachionus</taxon>
    </lineage>
</organism>
<sequence>MKRDNRSGKDLLVSSNNDNDTQQIDPTLVVIKPKKNIEAPYNLDKLRSKSSQINLVKQKLNKKSKSFFLNLTNLNFYKKLIQQRLPIFKWLPQYNFKSSLITDLMCGLTIGIMNIPQGMAYALLATLNPINGLYVSFFPVIIYALLGTSKHLVITAVAITSLLTGETINRMVKEFEMRPINGSIINNSTDIDENFRLGVAGALTILVGLFQIIFGLFGLGALTSFFSDTFISGYTCGSAFHVIISQVKDLFGMKNVTKYEGYFKIPRSIYDLITRIPTSNVVTVVCSVSCIIFLTIFKEILNPIIKKRLKFEFPSELLLLIAMTTVSFGLGLNQNYNVSILKNIPTGFPAPSFNADLSLMHLLIKDAFMISTVAISVSISLAALFSRRNNYKFDAHQEFYALGLTNVIGSVFSCFPTAASLSRSSLLESMGGHSQLASLFSSVIILIVIMWLAPLFKTLPTLCLASIIVVTLKNFMFQVKDFFKLCKINKYEAFTWMVTFLSVVVLDVNVGLFIGIGTSILVVIIKDMFSPIKVLVKYKNTSNYVENELVKLDYREEISETSFKQSNTSINNVRIYKIEHSIYFANCHAFQDHLYKTYGFSPLKKILKEVSDSSCVNSSKSSNMLILDNRDPDIILDFSSVNYVDTNGMQVIQQIIDDYKKVDIYVCICEAQESFLKMLYNMELLDKYNSHLFVTIDEAIKFSISYLFDISIRIPFNNPNKNALSLKPIIVESKKRGRLGKPTSYLNPKNVNKERPRLTEKMTVQEVRETEIQC</sequence>
<dbReference type="NCBIfam" id="TIGR00815">
    <property type="entry name" value="sulP"/>
    <property type="match status" value="1"/>
</dbReference>
<comment type="caution">
    <text evidence="8">The sequence shown here is derived from an EMBL/GenBank/DDBJ whole genome shotgun (WGS) entry which is preliminary data.</text>
</comment>